<evidence type="ECO:0000256" key="1">
    <source>
        <dbReference type="SAM" id="Phobius"/>
    </source>
</evidence>
<dbReference type="SUPFAM" id="SSF53448">
    <property type="entry name" value="Nucleotide-diphospho-sugar transferases"/>
    <property type="match status" value="1"/>
</dbReference>
<reference evidence="2" key="1">
    <citation type="journal article" date="2020" name="Nature">
        <title>Giant virus diversity and host interactions through global metagenomics.</title>
        <authorList>
            <person name="Schulz F."/>
            <person name="Roux S."/>
            <person name="Paez-Espino D."/>
            <person name="Jungbluth S."/>
            <person name="Walsh D.A."/>
            <person name="Denef V.J."/>
            <person name="McMahon K.D."/>
            <person name="Konstantinidis K.T."/>
            <person name="Eloe-Fadrosh E.A."/>
            <person name="Kyrpides N.C."/>
            <person name="Woyke T."/>
        </authorList>
    </citation>
    <scope>NUCLEOTIDE SEQUENCE</scope>
    <source>
        <strain evidence="2">GVMAG-M-3300023184-190</strain>
    </source>
</reference>
<proteinExistence type="predicted"/>
<keyword evidence="1" id="KW-0472">Membrane</keyword>
<protein>
    <recommendedName>
        <fullName evidence="3">Nucleotide-diphospho-sugar transferase domain-containing protein</fullName>
    </recommendedName>
</protein>
<feature type="transmembrane region" description="Helical" evidence="1">
    <location>
        <begin position="48"/>
        <end position="69"/>
    </location>
</feature>
<sequence length="308" mass="35291">MSIEIDDGEENIFKAGPISEGGLGFFKSKGDSFEDKVKAYVEANKPCLYILTPCYGSLCFVNFVICIMATKEMCKKYGIEFHIEFCRNDSLVSRARNNLVAKAMSNPKMTHMMFIDADITWDPIDILKLLVADKHLSGGIYPLKHYNWDLLTNNKKKGGANPVQALVDRKNKSQFKTTMSDEDMIQYNLVKYNVNYLDTTISIENNMARVKHLATGFMMFKRVVIKKMSEAYPSTKYVDDVSFLRPEENEFAYALFDCGVEEGHYFSEDWLFCHRWTKMKGEIWMDVSISLTHTGNVDFKGSYLASLI</sequence>
<dbReference type="EMBL" id="MN740085">
    <property type="protein sequence ID" value="QHT87247.1"/>
    <property type="molecule type" value="Genomic_DNA"/>
</dbReference>
<accession>A0A6C0I4E9</accession>
<keyword evidence="1" id="KW-0812">Transmembrane</keyword>
<evidence type="ECO:0008006" key="3">
    <source>
        <dbReference type="Google" id="ProtNLM"/>
    </source>
</evidence>
<organism evidence="2">
    <name type="scientific">viral metagenome</name>
    <dbReference type="NCBI Taxonomy" id="1070528"/>
    <lineage>
        <taxon>unclassified sequences</taxon>
        <taxon>metagenomes</taxon>
        <taxon>organismal metagenomes</taxon>
    </lineage>
</organism>
<dbReference type="Gene3D" id="3.90.550.10">
    <property type="entry name" value="Spore Coat Polysaccharide Biosynthesis Protein SpsA, Chain A"/>
    <property type="match status" value="1"/>
</dbReference>
<dbReference type="AlphaFoldDB" id="A0A6C0I4E9"/>
<dbReference type="InterPro" id="IPR029044">
    <property type="entry name" value="Nucleotide-diphossugar_trans"/>
</dbReference>
<evidence type="ECO:0000313" key="2">
    <source>
        <dbReference type="EMBL" id="QHT87247.1"/>
    </source>
</evidence>
<name>A0A6C0I4E9_9ZZZZ</name>
<keyword evidence="1" id="KW-1133">Transmembrane helix</keyword>